<keyword evidence="2" id="KW-0238">DNA-binding</keyword>
<comment type="caution">
    <text evidence="2">The sequence shown here is derived from an EMBL/GenBank/DDBJ whole genome shotgun (WGS) entry which is preliminary data.</text>
</comment>
<dbReference type="SUPFAM" id="SSF64376">
    <property type="entry name" value="YlxR-like"/>
    <property type="match status" value="1"/>
</dbReference>
<dbReference type="Gene3D" id="3.30.1330.30">
    <property type="match status" value="1"/>
</dbReference>
<dbReference type="GO" id="GO:0003677">
    <property type="term" value="F:DNA binding"/>
    <property type="evidence" value="ECO:0007669"/>
    <property type="project" value="UniProtKB-KW"/>
</dbReference>
<reference evidence="2 3" key="1">
    <citation type="submission" date="2015-12" db="EMBL/GenBank/DDBJ databases">
        <authorList>
            <person name="Shamseldin A."/>
            <person name="Moawad H."/>
            <person name="Abd El-Rahim W.M."/>
            <person name="Sadowsky M.J."/>
        </authorList>
    </citation>
    <scope>NUCLEOTIDE SEQUENCE [LARGE SCALE GENOMIC DNA]</scope>
    <source>
        <strain evidence="2 3">JC234</strain>
    </source>
</reference>
<dbReference type="CDD" id="cd00279">
    <property type="entry name" value="YlxR"/>
    <property type="match status" value="1"/>
</dbReference>
<dbReference type="InterPro" id="IPR037465">
    <property type="entry name" value="YlxR"/>
</dbReference>
<dbReference type="EMBL" id="LQZT01000048">
    <property type="protein sequence ID" value="OCW55892.1"/>
    <property type="molecule type" value="Genomic_DNA"/>
</dbReference>
<dbReference type="Proteomes" id="UP000094795">
    <property type="component" value="Unassembled WGS sequence"/>
</dbReference>
<keyword evidence="3" id="KW-1185">Reference proteome</keyword>
<dbReference type="InterPro" id="IPR007393">
    <property type="entry name" value="YlxR_dom"/>
</dbReference>
<dbReference type="AlphaFoldDB" id="A0A1C1YQT1"/>
<dbReference type="InterPro" id="IPR035931">
    <property type="entry name" value="YlxR-like_sf"/>
</dbReference>
<sequence length="218" mass="23013">MRADGAGGFAVKVRIEPVNDRMCIVTRERGQPDGLIRFVAGPDGTVVPDLRHVLPGRGCWVTAERSVVELAVRRKLYGRALKAEAAAAPDLGATVDRLLCESLFGMMNLARKSGQFVTGSGKVEDAVRSGAAVALMHASDAAEDGVRKLRQANTARAMGVAEAEIPVFRLFSADELALAMGEGAFIHAAALAGQAGEGVVKRAKMLARYRNGSEAEPD</sequence>
<gene>
    <name evidence="2" type="ORF">AWJ14_11685</name>
</gene>
<evidence type="ECO:0000313" key="2">
    <source>
        <dbReference type="EMBL" id="OCW55892.1"/>
    </source>
</evidence>
<evidence type="ECO:0000259" key="1">
    <source>
        <dbReference type="Pfam" id="PF04296"/>
    </source>
</evidence>
<dbReference type="SUPFAM" id="SSF55315">
    <property type="entry name" value="L30e-like"/>
    <property type="match status" value="1"/>
</dbReference>
<name>A0A1C1YQT1_9HYPH</name>
<organism evidence="2 3">
    <name type="scientific">Hoeflea olei</name>
    <dbReference type="NCBI Taxonomy" id="1480615"/>
    <lineage>
        <taxon>Bacteria</taxon>
        <taxon>Pseudomonadati</taxon>
        <taxon>Pseudomonadota</taxon>
        <taxon>Alphaproteobacteria</taxon>
        <taxon>Hyphomicrobiales</taxon>
        <taxon>Rhizobiaceae</taxon>
        <taxon>Hoeflea</taxon>
    </lineage>
</organism>
<dbReference type="PANTHER" id="PTHR34215:SF1">
    <property type="entry name" value="YLXR DOMAIN-CONTAINING PROTEIN"/>
    <property type="match status" value="1"/>
</dbReference>
<dbReference type="InterPro" id="IPR029064">
    <property type="entry name" value="Ribosomal_eL30-like_sf"/>
</dbReference>
<evidence type="ECO:0000313" key="3">
    <source>
        <dbReference type="Proteomes" id="UP000094795"/>
    </source>
</evidence>
<dbReference type="NCBIfam" id="NF006622">
    <property type="entry name" value="PRK09190.1"/>
    <property type="match status" value="1"/>
</dbReference>
<proteinExistence type="predicted"/>
<dbReference type="Pfam" id="PF04296">
    <property type="entry name" value="YlxR"/>
    <property type="match status" value="1"/>
</dbReference>
<protein>
    <submittedName>
        <fullName evidence="2">DNA-binding protein</fullName>
    </submittedName>
</protein>
<feature type="domain" description="YlxR" evidence="1">
    <location>
        <begin position="21"/>
        <end position="86"/>
    </location>
</feature>
<dbReference type="PANTHER" id="PTHR34215">
    <property type="entry name" value="BLL0784 PROTEIN"/>
    <property type="match status" value="1"/>
</dbReference>
<dbReference type="STRING" id="1480615.AWJ14_11685"/>
<accession>A0A1C1YQT1</accession>
<dbReference type="Gene3D" id="3.30.1230.10">
    <property type="entry name" value="YlxR-like"/>
    <property type="match status" value="1"/>
</dbReference>